<keyword evidence="2 8" id="KW-0238">DNA-binding</keyword>
<dbReference type="FunFam" id="1.10.10.60:FF:000225">
    <property type="entry name" value="NK3 homeobox 2"/>
    <property type="match status" value="1"/>
</dbReference>
<dbReference type="AlphaFoldDB" id="A0A6P8H1M9"/>
<evidence type="ECO:0000256" key="3">
    <source>
        <dbReference type="ARBA" id="ARBA00023155"/>
    </source>
</evidence>
<evidence type="ECO:0000313" key="12">
    <source>
        <dbReference type="Proteomes" id="UP000515163"/>
    </source>
</evidence>
<dbReference type="InParanoid" id="A0A6P8H1M9"/>
<protein>
    <recommendedName>
        <fullName evidence="6">Homeobox protein Nkx-3.2</fullName>
    </recommendedName>
    <alternativeName>
        <fullName evidence="7">Bagpipe homeobox protein homolog 1</fullName>
    </alternativeName>
</protein>
<dbReference type="PROSITE" id="PS00027">
    <property type="entry name" value="HOMEOBOX_1"/>
    <property type="match status" value="1"/>
</dbReference>
<evidence type="ECO:0000256" key="2">
    <source>
        <dbReference type="ARBA" id="ARBA00023125"/>
    </source>
</evidence>
<feature type="compositionally biased region" description="Low complexity" evidence="10">
    <location>
        <begin position="118"/>
        <end position="128"/>
    </location>
</feature>
<dbReference type="KEGG" id="aten:116287085"/>
<evidence type="ECO:0000256" key="7">
    <source>
        <dbReference type="ARBA" id="ARBA00081047"/>
    </source>
</evidence>
<dbReference type="CDD" id="cd00086">
    <property type="entry name" value="homeodomain"/>
    <property type="match status" value="1"/>
</dbReference>
<dbReference type="GO" id="GO:0000981">
    <property type="term" value="F:DNA-binding transcription factor activity, RNA polymerase II-specific"/>
    <property type="evidence" value="ECO:0007669"/>
    <property type="project" value="InterPro"/>
</dbReference>
<dbReference type="InterPro" id="IPR001356">
    <property type="entry name" value="HD"/>
</dbReference>
<reference evidence="13" key="1">
    <citation type="submission" date="2025-08" db="UniProtKB">
        <authorList>
            <consortium name="RefSeq"/>
        </authorList>
    </citation>
    <scope>IDENTIFICATION</scope>
    <source>
        <tissue evidence="13">Tentacle</tissue>
    </source>
</reference>
<gene>
    <name evidence="13" type="primary">LOC116287085</name>
</gene>
<feature type="DNA-binding region" description="Homeobox" evidence="8">
    <location>
        <begin position="132"/>
        <end position="191"/>
    </location>
</feature>
<dbReference type="GO" id="GO:0005634">
    <property type="term" value="C:nucleus"/>
    <property type="evidence" value="ECO:0007669"/>
    <property type="project" value="UniProtKB-SubCell"/>
</dbReference>
<dbReference type="InterPro" id="IPR020479">
    <property type="entry name" value="HD_metazoa"/>
</dbReference>
<organism evidence="12 13">
    <name type="scientific">Actinia tenebrosa</name>
    <name type="common">Australian red waratah sea anemone</name>
    <dbReference type="NCBI Taxonomy" id="6105"/>
    <lineage>
        <taxon>Eukaryota</taxon>
        <taxon>Metazoa</taxon>
        <taxon>Cnidaria</taxon>
        <taxon>Anthozoa</taxon>
        <taxon>Hexacorallia</taxon>
        <taxon>Actiniaria</taxon>
        <taxon>Actiniidae</taxon>
        <taxon>Actinia</taxon>
    </lineage>
</organism>
<dbReference type="GO" id="GO:0000978">
    <property type="term" value="F:RNA polymerase II cis-regulatory region sequence-specific DNA binding"/>
    <property type="evidence" value="ECO:0007669"/>
    <property type="project" value="TreeGrafter"/>
</dbReference>
<dbReference type="Pfam" id="PF00046">
    <property type="entry name" value="Homeodomain"/>
    <property type="match status" value="1"/>
</dbReference>
<dbReference type="SMART" id="SM00389">
    <property type="entry name" value="HOX"/>
    <property type="match status" value="1"/>
</dbReference>
<feature type="region of interest" description="Disordered" evidence="10">
    <location>
        <begin position="79"/>
        <end position="139"/>
    </location>
</feature>
<dbReference type="FunCoup" id="A0A6P8H1M9">
    <property type="interactions" value="139"/>
</dbReference>
<dbReference type="RefSeq" id="XP_031549553.1">
    <property type="nucleotide sequence ID" value="XM_031693693.1"/>
</dbReference>
<dbReference type="SUPFAM" id="SSF46689">
    <property type="entry name" value="Homeodomain-like"/>
    <property type="match status" value="1"/>
</dbReference>
<dbReference type="GeneID" id="116287085"/>
<evidence type="ECO:0000256" key="9">
    <source>
        <dbReference type="RuleBase" id="RU000682"/>
    </source>
</evidence>
<comment type="subcellular location">
    <subcellularLocation>
        <location evidence="1 8 9">Nucleus</location>
    </subcellularLocation>
</comment>
<feature type="compositionally biased region" description="Polar residues" evidence="10">
    <location>
        <begin position="79"/>
        <end position="92"/>
    </location>
</feature>
<feature type="compositionally biased region" description="Basic and acidic residues" evidence="10">
    <location>
        <begin position="99"/>
        <end position="117"/>
    </location>
</feature>
<dbReference type="Proteomes" id="UP000515163">
    <property type="component" value="Unplaced"/>
</dbReference>
<dbReference type="InterPro" id="IPR050394">
    <property type="entry name" value="Homeobox_NK-like"/>
</dbReference>
<dbReference type="InterPro" id="IPR017970">
    <property type="entry name" value="Homeobox_CS"/>
</dbReference>
<feature type="domain" description="Homeobox" evidence="11">
    <location>
        <begin position="130"/>
        <end position="190"/>
    </location>
</feature>
<dbReference type="PRINTS" id="PR00024">
    <property type="entry name" value="HOMEOBOX"/>
</dbReference>
<evidence type="ECO:0000256" key="4">
    <source>
        <dbReference type="ARBA" id="ARBA00023242"/>
    </source>
</evidence>
<evidence type="ECO:0000313" key="13">
    <source>
        <dbReference type="RefSeq" id="XP_031549553.1"/>
    </source>
</evidence>
<accession>A0A6P8H1M9</accession>
<keyword evidence="3 8" id="KW-0371">Homeobox</keyword>
<dbReference type="InterPro" id="IPR009057">
    <property type="entry name" value="Homeodomain-like_sf"/>
</dbReference>
<dbReference type="PROSITE" id="PS50071">
    <property type="entry name" value="HOMEOBOX_2"/>
    <property type="match status" value="1"/>
</dbReference>
<evidence type="ECO:0000256" key="6">
    <source>
        <dbReference type="ARBA" id="ARBA00067519"/>
    </source>
</evidence>
<dbReference type="PANTHER" id="PTHR24340">
    <property type="entry name" value="HOMEOBOX PROTEIN NKX"/>
    <property type="match status" value="1"/>
</dbReference>
<evidence type="ECO:0000256" key="10">
    <source>
        <dbReference type="SAM" id="MobiDB-lite"/>
    </source>
</evidence>
<evidence type="ECO:0000256" key="5">
    <source>
        <dbReference type="ARBA" id="ARBA00061541"/>
    </source>
</evidence>
<name>A0A6P8H1M9_ACTTE</name>
<dbReference type="GO" id="GO:0048731">
    <property type="term" value="P:system development"/>
    <property type="evidence" value="ECO:0007669"/>
    <property type="project" value="UniProtKB-ARBA"/>
</dbReference>
<evidence type="ECO:0000256" key="1">
    <source>
        <dbReference type="ARBA" id="ARBA00004123"/>
    </source>
</evidence>
<proteinExistence type="inferred from homology"/>
<comment type="similarity">
    <text evidence="5">Belongs to the NK-3 homeobox family.</text>
</comment>
<dbReference type="OrthoDB" id="6159439at2759"/>
<dbReference type="Gene3D" id="1.10.10.60">
    <property type="entry name" value="Homeodomain-like"/>
    <property type="match status" value="1"/>
</dbReference>
<keyword evidence="12" id="KW-1185">Reference proteome</keyword>
<sequence>MEDGSANKPNVTPFSITDILNRQDIQGINNNSSSLWERRVGLDHHQLPSFMPSSPYLHGHYSFQPFVPCANYTAYPTQPVASSSKNTTQSKGSNDEESTAERCEAAKDQNSPERESNDTSTSNQQQQTKPRKKRSRAAFSNQQVFELERRFGHQKYLSGPERADLATALKLTETQVKIWFQNRRYKTKRRQLALEICPPSAAKKVAVRVLVRDDQKQYDDLPLPTLPTLPIPSYMPSFSAAYGLCCIDPTVQPHFL</sequence>
<evidence type="ECO:0000259" key="11">
    <source>
        <dbReference type="PROSITE" id="PS50071"/>
    </source>
</evidence>
<dbReference type="GO" id="GO:0030154">
    <property type="term" value="P:cell differentiation"/>
    <property type="evidence" value="ECO:0007669"/>
    <property type="project" value="TreeGrafter"/>
</dbReference>
<dbReference type="PANTHER" id="PTHR24340:SF73">
    <property type="entry name" value="HOMEOBOX PROTEIN BAGPIPE-RELATED"/>
    <property type="match status" value="1"/>
</dbReference>
<keyword evidence="4 8" id="KW-0539">Nucleus</keyword>
<evidence type="ECO:0000256" key="8">
    <source>
        <dbReference type="PROSITE-ProRule" id="PRU00108"/>
    </source>
</evidence>